<reference evidence="2" key="1">
    <citation type="journal article" date="2020" name="Stud. Mycol.">
        <title>101 Dothideomycetes genomes: a test case for predicting lifestyles and emergence of pathogens.</title>
        <authorList>
            <person name="Haridas S."/>
            <person name="Albert R."/>
            <person name="Binder M."/>
            <person name="Bloem J."/>
            <person name="Labutti K."/>
            <person name="Salamov A."/>
            <person name="Andreopoulos B."/>
            <person name="Baker S."/>
            <person name="Barry K."/>
            <person name="Bills G."/>
            <person name="Bluhm B."/>
            <person name="Cannon C."/>
            <person name="Castanera R."/>
            <person name="Culley D."/>
            <person name="Daum C."/>
            <person name="Ezra D."/>
            <person name="Gonzalez J."/>
            <person name="Henrissat B."/>
            <person name="Kuo A."/>
            <person name="Liang C."/>
            <person name="Lipzen A."/>
            <person name="Lutzoni F."/>
            <person name="Magnuson J."/>
            <person name="Mondo S."/>
            <person name="Nolan M."/>
            <person name="Ohm R."/>
            <person name="Pangilinan J."/>
            <person name="Park H.-J."/>
            <person name="Ramirez L."/>
            <person name="Alfaro M."/>
            <person name="Sun H."/>
            <person name="Tritt A."/>
            <person name="Yoshinaga Y."/>
            <person name="Zwiers L.-H."/>
            <person name="Turgeon B."/>
            <person name="Goodwin S."/>
            <person name="Spatafora J."/>
            <person name="Crous P."/>
            <person name="Grigoriev I."/>
        </authorList>
    </citation>
    <scope>NUCLEOTIDE SEQUENCE</scope>
    <source>
        <strain evidence="2">CBS 110217</strain>
    </source>
</reference>
<sequence length="280" mass="30792">MAETVGLIASVIQVAGAGLKLSQTLYQYADGVATADARIKLIAKEIQLTSFIIDELGDVFKNDETSTLMSEKAMKMANETMKECSTVFAEVDATLKKSKKNTLGRLMLPFRDNKIELLRNHIEKLKSTLQLLMQVLTVAHQVAAKQLDREAEAKQKAQIQELIELKKKSTKKYEESLRRFSLGGDTISGDESDAADKGNDDSMPDSSLTLASMAIGSTIDLSTLETCVEHIKSLLEDIETLQQALTKQVDGDDHSEHHQSLIGSYFRARSHLDSVLFGGA</sequence>
<proteinExistence type="predicted"/>
<dbReference type="Proteomes" id="UP000799777">
    <property type="component" value="Unassembled WGS sequence"/>
</dbReference>
<dbReference type="OrthoDB" id="5431013at2759"/>
<dbReference type="EMBL" id="ML978221">
    <property type="protein sequence ID" value="KAF2027862.1"/>
    <property type="molecule type" value="Genomic_DNA"/>
</dbReference>
<evidence type="ECO:0000313" key="3">
    <source>
        <dbReference type="Proteomes" id="UP000799777"/>
    </source>
</evidence>
<dbReference type="InterPro" id="IPR039327">
    <property type="entry name" value="CON7-like"/>
</dbReference>
<evidence type="ECO:0000256" key="1">
    <source>
        <dbReference type="SAM" id="MobiDB-lite"/>
    </source>
</evidence>
<keyword evidence="3" id="KW-1185">Reference proteome</keyword>
<dbReference type="PANTHER" id="PTHR36167">
    <property type="entry name" value="C2H2 FINGER DOMAIN TRANSCRIPTION FACTOR (EUROFUNG)-RELATED"/>
    <property type="match status" value="1"/>
</dbReference>
<dbReference type="GO" id="GO:0006355">
    <property type="term" value="P:regulation of DNA-templated transcription"/>
    <property type="evidence" value="ECO:0007669"/>
    <property type="project" value="InterPro"/>
</dbReference>
<organism evidence="2 3">
    <name type="scientific">Setomelanomma holmii</name>
    <dbReference type="NCBI Taxonomy" id="210430"/>
    <lineage>
        <taxon>Eukaryota</taxon>
        <taxon>Fungi</taxon>
        <taxon>Dikarya</taxon>
        <taxon>Ascomycota</taxon>
        <taxon>Pezizomycotina</taxon>
        <taxon>Dothideomycetes</taxon>
        <taxon>Pleosporomycetidae</taxon>
        <taxon>Pleosporales</taxon>
        <taxon>Pleosporineae</taxon>
        <taxon>Phaeosphaeriaceae</taxon>
        <taxon>Setomelanomma</taxon>
    </lineage>
</organism>
<protein>
    <recommendedName>
        <fullName evidence="4">Fungal N-terminal domain-containing protein</fullName>
    </recommendedName>
</protein>
<feature type="region of interest" description="Disordered" evidence="1">
    <location>
        <begin position="184"/>
        <end position="205"/>
    </location>
</feature>
<gene>
    <name evidence="2" type="ORF">EK21DRAFT_29659</name>
</gene>
<name>A0A9P4H6I9_9PLEO</name>
<dbReference type="PANTHER" id="PTHR36167:SF4">
    <property type="entry name" value="FUNGAL N-TERMINAL DOMAIN-CONTAINING PROTEIN"/>
    <property type="match status" value="1"/>
</dbReference>
<comment type="caution">
    <text evidence="2">The sequence shown here is derived from an EMBL/GenBank/DDBJ whole genome shotgun (WGS) entry which is preliminary data.</text>
</comment>
<dbReference type="AlphaFoldDB" id="A0A9P4H6I9"/>
<accession>A0A9P4H6I9</accession>
<feature type="non-terminal residue" evidence="2">
    <location>
        <position position="280"/>
    </location>
</feature>
<evidence type="ECO:0008006" key="4">
    <source>
        <dbReference type="Google" id="ProtNLM"/>
    </source>
</evidence>
<evidence type="ECO:0000313" key="2">
    <source>
        <dbReference type="EMBL" id="KAF2027862.1"/>
    </source>
</evidence>